<dbReference type="InterPro" id="IPR038726">
    <property type="entry name" value="PDDEXK_AddAB-type"/>
</dbReference>
<keyword evidence="2" id="KW-0547">Nucleotide-binding</keyword>
<keyword evidence="2" id="KW-0067">ATP-binding</keyword>
<dbReference type="AlphaFoldDB" id="A0A857MG32"/>
<evidence type="ECO:0000256" key="3">
    <source>
        <dbReference type="ARBA" id="ARBA00023204"/>
    </source>
</evidence>
<evidence type="ECO:0000256" key="2">
    <source>
        <dbReference type="ARBA" id="ARBA00022806"/>
    </source>
</evidence>
<dbReference type="RefSeq" id="WP_005181807.1">
    <property type="nucleotide sequence ID" value="NZ_CP045804.1"/>
</dbReference>
<keyword evidence="1" id="KW-0227">DNA damage</keyword>
<sequence length="292" mass="32174">MTTAVDRPADNSPGLSDPGGTDARGIVGRPLALSPSRAADFKQCPLLYRYRTIDRFPETPTPAQTKGTVVHAALENLFDMPADLRTRESAELLVEGAWAALCEGDPSLHEVVGPEAADEFIASAQKLIATYYSMENPTAFDAASCEEYLEVHSAELPLRGFVDRIDVAPTGEVRVVDYKTGRSPGETGEARALFQMKFYALALWRDRGVVPDRLQLMYLADGQQLTYTPDEAELQRFERTLTAIWTAIREAVVTGDFRPQKSWLCRFCEHKARCPEFGGTVPGYPGPPPGFD</sequence>
<dbReference type="InterPro" id="IPR011335">
    <property type="entry name" value="Restrct_endonuc-II-like"/>
</dbReference>
<protein>
    <submittedName>
        <fullName evidence="4">DUF2800 domain-containing protein</fullName>
    </submittedName>
</protein>
<keyword evidence="2" id="KW-0347">Helicase</keyword>
<gene>
    <name evidence="4" type="ORF">GII30_11825</name>
</gene>
<accession>A0A857MG32</accession>
<dbReference type="EMBL" id="CP045810">
    <property type="protein sequence ID" value="QHN39760.1"/>
    <property type="molecule type" value="Genomic_DNA"/>
</dbReference>
<dbReference type="Gene3D" id="3.90.320.10">
    <property type="match status" value="1"/>
</dbReference>
<dbReference type="InterPro" id="IPR011604">
    <property type="entry name" value="PDDEXK-like_dom_sf"/>
</dbReference>
<reference evidence="4" key="1">
    <citation type="journal article" date="2021" name="Nat. Microbiol.">
        <title>Cocultivation of an ultrasmall environmental parasitic bacterium with lytic ability against bacteria associated with wastewater foams.</title>
        <authorList>
            <person name="Batinovic S."/>
            <person name="Rose J.J.A."/>
            <person name="Ratcliffe J."/>
            <person name="Seviour R.J."/>
            <person name="Petrovski S."/>
        </authorList>
    </citation>
    <scope>NUCLEOTIDE SEQUENCE</scope>
    <source>
        <strain evidence="4">CON44</strain>
    </source>
</reference>
<organism evidence="4">
    <name type="scientific">Gordonia amarae</name>
    <dbReference type="NCBI Taxonomy" id="36821"/>
    <lineage>
        <taxon>Bacteria</taxon>
        <taxon>Bacillati</taxon>
        <taxon>Actinomycetota</taxon>
        <taxon>Actinomycetes</taxon>
        <taxon>Mycobacteriales</taxon>
        <taxon>Gordoniaceae</taxon>
        <taxon>Gordonia</taxon>
    </lineage>
</organism>
<keyword evidence="3" id="KW-0234">DNA repair</keyword>
<evidence type="ECO:0000256" key="1">
    <source>
        <dbReference type="ARBA" id="ARBA00022763"/>
    </source>
</evidence>
<dbReference type="GO" id="GO:0006281">
    <property type="term" value="P:DNA repair"/>
    <property type="evidence" value="ECO:0007669"/>
    <property type="project" value="UniProtKB-KW"/>
</dbReference>
<dbReference type="GO" id="GO:0004386">
    <property type="term" value="F:helicase activity"/>
    <property type="evidence" value="ECO:0007669"/>
    <property type="project" value="UniProtKB-KW"/>
</dbReference>
<proteinExistence type="predicted"/>
<dbReference type="Pfam" id="PF12705">
    <property type="entry name" value="PDDEXK_1"/>
    <property type="match status" value="1"/>
</dbReference>
<keyword evidence="2" id="KW-0378">Hydrolase</keyword>
<evidence type="ECO:0000313" key="4">
    <source>
        <dbReference type="EMBL" id="QHN39760.1"/>
    </source>
</evidence>
<name>A0A857MG32_9ACTN</name>
<dbReference type="SUPFAM" id="SSF52980">
    <property type="entry name" value="Restriction endonuclease-like"/>
    <property type="match status" value="1"/>
</dbReference>